<comment type="similarity">
    <text evidence="1 6">Belongs to the ABC transporter superfamily.</text>
</comment>
<dbReference type="Proteomes" id="UP000749471">
    <property type="component" value="Unassembled WGS sequence"/>
</dbReference>
<reference evidence="9 10" key="1">
    <citation type="submission" date="2021-06" db="EMBL/GenBank/DDBJ databases">
        <authorList>
            <person name="Sun Q."/>
            <person name="Li D."/>
        </authorList>
    </citation>
    <scope>NUCLEOTIDE SEQUENCE [LARGE SCALE GENOMIC DNA]</scope>
    <source>
        <strain evidence="9 10">MSJ-40</strain>
    </source>
</reference>
<dbReference type="InterPro" id="IPR017871">
    <property type="entry name" value="ABC_transporter-like_CS"/>
</dbReference>
<dbReference type="PROSITE" id="PS50893">
    <property type="entry name" value="ABC_TRANSPORTER_2"/>
    <property type="match status" value="1"/>
</dbReference>
<feature type="domain" description="ABC transporter" evidence="7">
    <location>
        <begin position="31"/>
        <end position="267"/>
    </location>
</feature>
<evidence type="ECO:0000256" key="2">
    <source>
        <dbReference type="ARBA" id="ARBA00022448"/>
    </source>
</evidence>
<dbReference type="SMART" id="SM00116">
    <property type="entry name" value="CBS"/>
    <property type="match status" value="2"/>
</dbReference>
<gene>
    <name evidence="9" type="ORF">KQI42_19030</name>
</gene>
<dbReference type="RefSeq" id="WP_216522058.1">
    <property type="nucleotide sequence ID" value="NZ_JAHLPM010000025.1"/>
</dbReference>
<dbReference type="SMART" id="SM00382">
    <property type="entry name" value="AAA"/>
    <property type="match status" value="1"/>
</dbReference>
<dbReference type="NCBIfam" id="TIGR01186">
    <property type="entry name" value="proV"/>
    <property type="match status" value="1"/>
</dbReference>
<dbReference type="GO" id="GO:0005524">
    <property type="term" value="F:ATP binding"/>
    <property type="evidence" value="ECO:0007669"/>
    <property type="project" value="UniProtKB-KW"/>
</dbReference>
<dbReference type="InterPro" id="IPR003439">
    <property type="entry name" value="ABC_transporter-like_ATP-bd"/>
</dbReference>
<accession>A0ABS6EC50</accession>
<dbReference type="PANTHER" id="PTHR43869:SF1">
    <property type="entry name" value="GLYCINE BETAINE_PROLINE BETAINE TRANSPORT SYSTEM ATP-BINDING PROTEIN PROV"/>
    <property type="match status" value="1"/>
</dbReference>
<evidence type="ECO:0000256" key="4">
    <source>
        <dbReference type="ARBA" id="ARBA00023122"/>
    </source>
</evidence>
<sequence length="392" mass="43700">MKNNNILSIKNLSKLYGVEKSRAFKMKSSGASKDEVYKKTGVTVALWDVTLDVKKGEIFVIIGLSGSGKSTLVRCFNMLNKPSSGEILFNDKDISKFNKNELNEYRRNNIAMVFQNFGLMSHRDVLGNVEYGLEIKGVSKEERQAKAREMISMVCLEGLENEPISSLSGGMKQRVGLARALANDPDILLMDEPFSALDPLVRKDMQFELLSIQKKLDKTIIFITHDINEAFKLGDRVAIMRDGELIQLDTPEMISEHPVNDYVRQFINDADKTQVISVKNVMATPNSIVRRTDSLSYAINIMRSNRVSSAYVVGDKMKLLGIVTIDDAVRARNEKLSLSDVIIENIMTTAPDTLLHDIIPMAAETRYPIAVIDNDGSLKGILSKADVLSSML</sequence>
<evidence type="ECO:0000313" key="9">
    <source>
        <dbReference type="EMBL" id="MBU5440091.1"/>
    </source>
</evidence>
<evidence type="ECO:0000256" key="3">
    <source>
        <dbReference type="ARBA" id="ARBA00022970"/>
    </source>
</evidence>
<feature type="domain" description="CBS" evidence="8">
    <location>
        <begin position="282"/>
        <end position="338"/>
    </location>
</feature>
<evidence type="ECO:0000256" key="1">
    <source>
        <dbReference type="ARBA" id="ARBA00005417"/>
    </source>
</evidence>
<comment type="subunit">
    <text evidence="6">The complex is probably composed of two ATP-binding proteins, two transmembrane proteins and a solute-binding protein.</text>
</comment>
<keyword evidence="6" id="KW-1003">Cell membrane</keyword>
<organism evidence="9 10">
    <name type="scientific">Tissierella simiarum</name>
    <dbReference type="NCBI Taxonomy" id="2841534"/>
    <lineage>
        <taxon>Bacteria</taxon>
        <taxon>Bacillati</taxon>
        <taxon>Bacillota</taxon>
        <taxon>Tissierellia</taxon>
        <taxon>Tissierellales</taxon>
        <taxon>Tissierellaceae</taxon>
        <taxon>Tissierella</taxon>
    </lineage>
</organism>
<name>A0ABS6EC50_9FIRM</name>
<dbReference type="PROSITE" id="PS51371">
    <property type="entry name" value="CBS"/>
    <property type="match status" value="1"/>
</dbReference>
<proteinExistence type="inferred from homology"/>
<dbReference type="PANTHER" id="PTHR43869">
    <property type="entry name" value="GLYCINE BETAINE/PROLINE BETAINE TRANSPORT SYSTEM ATP-BINDING PROTEIN PROV"/>
    <property type="match status" value="1"/>
</dbReference>
<dbReference type="EMBL" id="JAHLPM010000025">
    <property type="protein sequence ID" value="MBU5440091.1"/>
    <property type="molecule type" value="Genomic_DNA"/>
</dbReference>
<evidence type="ECO:0000313" key="10">
    <source>
        <dbReference type="Proteomes" id="UP000749471"/>
    </source>
</evidence>
<keyword evidence="3" id="KW-0029">Amino-acid transport</keyword>
<comment type="subcellular location">
    <subcellularLocation>
        <location evidence="6">Cell inner membrane</location>
        <topology evidence="6">Peripheral membrane protein</topology>
    </subcellularLocation>
</comment>
<evidence type="ECO:0000259" key="8">
    <source>
        <dbReference type="PROSITE" id="PS51371"/>
    </source>
</evidence>
<dbReference type="EC" id="7.6.2.9" evidence="6"/>
<dbReference type="InterPro" id="IPR005892">
    <property type="entry name" value="Gly-betaine_transp_ATP-bd"/>
</dbReference>
<comment type="catalytic activity">
    <reaction evidence="6">
        <text>a quaternary ammonium(out) + ATP + H2O = a quaternary ammonium(in) + ADP + phosphate + H(+)</text>
        <dbReference type="Rhea" id="RHEA:11036"/>
        <dbReference type="ChEBI" id="CHEBI:15377"/>
        <dbReference type="ChEBI" id="CHEBI:15378"/>
        <dbReference type="ChEBI" id="CHEBI:30616"/>
        <dbReference type="ChEBI" id="CHEBI:35267"/>
        <dbReference type="ChEBI" id="CHEBI:43474"/>
        <dbReference type="ChEBI" id="CHEBI:456216"/>
    </reaction>
</comment>
<keyword evidence="6 9" id="KW-0067">ATP-binding</keyword>
<keyword evidence="10" id="KW-1185">Reference proteome</keyword>
<keyword evidence="6" id="KW-0547">Nucleotide-binding</keyword>
<keyword evidence="6" id="KW-0472">Membrane</keyword>
<evidence type="ECO:0000256" key="5">
    <source>
        <dbReference type="PROSITE-ProRule" id="PRU00703"/>
    </source>
</evidence>
<dbReference type="Pfam" id="PF00005">
    <property type="entry name" value="ABC_tran"/>
    <property type="match status" value="1"/>
</dbReference>
<comment type="caution">
    <text evidence="9">The sequence shown here is derived from an EMBL/GenBank/DDBJ whole genome shotgun (WGS) entry which is preliminary data.</text>
</comment>
<dbReference type="InterPro" id="IPR003593">
    <property type="entry name" value="AAA+_ATPase"/>
</dbReference>
<protein>
    <recommendedName>
        <fullName evidence="6">Quaternary amine transport ATP-binding protein</fullName>
        <ecNumber evidence="6">7.6.2.9</ecNumber>
    </recommendedName>
</protein>
<dbReference type="Pfam" id="PF00571">
    <property type="entry name" value="CBS"/>
    <property type="match status" value="2"/>
</dbReference>
<keyword evidence="6" id="KW-0997">Cell inner membrane</keyword>
<keyword evidence="4 5" id="KW-0129">CBS domain</keyword>
<dbReference type="InterPro" id="IPR000644">
    <property type="entry name" value="CBS_dom"/>
</dbReference>
<dbReference type="PROSITE" id="PS00211">
    <property type="entry name" value="ABC_TRANSPORTER_1"/>
    <property type="match status" value="1"/>
</dbReference>
<evidence type="ECO:0000259" key="7">
    <source>
        <dbReference type="PROSITE" id="PS50893"/>
    </source>
</evidence>
<dbReference type="InterPro" id="IPR051921">
    <property type="entry name" value="ABC_osmolyte_uptake_ATP-bind"/>
</dbReference>
<evidence type="ECO:0000256" key="6">
    <source>
        <dbReference type="RuleBase" id="RU369116"/>
    </source>
</evidence>
<keyword evidence="2 6" id="KW-0813">Transport</keyword>